<comment type="caution">
    <text evidence="2">The sequence shown here is derived from an EMBL/GenBank/DDBJ whole genome shotgun (WGS) entry which is preliminary data.</text>
</comment>
<protein>
    <recommendedName>
        <fullName evidence="4">Protein SlyX homolog</fullName>
    </recommendedName>
</protein>
<dbReference type="AlphaFoldDB" id="A0A0N1JSG5"/>
<dbReference type="STRING" id="857265.WG78_13580"/>
<dbReference type="PANTHER" id="PTHR36508">
    <property type="entry name" value="PROTEIN SLYX"/>
    <property type="match status" value="1"/>
</dbReference>
<gene>
    <name evidence="2" type="ORF">WG78_13580</name>
</gene>
<keyword evidence="3" id="KW-1185">Reference proteome</keyword>
<dbReference type="EMBL" id="LAQT01000010">
    <property type="protein sequence ID" value="KPC52094.1"/>
    <property type="molecule type" value="Genomic_DNA"/>
</dbReference>
<keyword evidence="1" id="KW-0175">Coiled coil</keyword>
<organism evidence="2 3">
    <name type="scientific">Amantichitinum ursilacus</name>
    <dbReference type="NCBI Taxonomy" id="857265"/>
    <lineage>
        <taxon>Bacteria</taxon>
        <taxon>Pseudomonadati</taxon>
        <taxon>Pseudomonadota</taxon>
        <taxon>Betaproteobacteria</taxon>
        <taxon>Neisseriales</taxon>
        <taxon>Chitinibacteraceae</taxon>
        <taxon>Amantichitinum</taxon>
    </lineage>
</organism>
<dbReference type="Pfam" id="PF04102">
    <property type="entry name" value="SlyX"/>
    <property type="match status" value="1"/>
</dbReference>
<dbReference type="Gene3D" id="1.20.5.300">
    <property type="match status" value="1"/>
</dbReference>
<evidence type="ECO:0000313" key="3">
    <source>
        <dbReference type="Proteomes" id="UP000037939"/>
    </source>
</evidence>
<name>A0A0N1JSG5_9NEIS</name>
<accession>A0A0N1JSG5</accession>
<feature type="coiled-coil region" evidence="1">
    <location>
        <begin position="20"/>
        <end position="54"/>
    </location>
</feature>
<evidence type="ECO:0000313" key="2">
    <source>
        <dbReference type="EMBL" id="KPC52094.1"/>
    </source>
</evidence>
<evidence type="ECO:0000256" key="1">
    <source>
        <dbReference type="SAM" id="Coils"/>
    </source>
</evidence>
<dbReference type="OrthoDB" id="8613642at2"/>
<dbReference type="PANTHER" id="PTHR36508:SF1">
    <property type="entry name" value="PROTEIN SLYX"/>
    <property type="match status" value="1"/>
</dbReference>
<dbReference type="RefSeq" id="WP_053938357.1">
    <property type="nucleotide sequence ID" value="NZ_LAQT01000010.1"/>
</dbReference>
<reference evidence="2 3" key="1">
    <citation type="submission" date="2015-07" db="EMBL/GenBank/DDBJ databases">
        <title>Draft genome sequence of the Amantichitinum ursilacus IGB-41, a new chitin-degrading bacterium.</title>
        <authorList>
            <person name="Kirstahler P."/>
            <person name="Guenther M."/>
            <person name="Grumaz C."/>
            <person name="Rupp S."/>
            <person name="Zibek S."/>
            <person name="Sohn K."/>
        </authorList>
    </citation>
    <scope>NUCLEOTIDE SEQUENCE [LARGE SCALE GENOMIC DNA]</scope>
    <source>
        <strain evidence="2 3">IGB-41</strain>
    </source>
</reference>
<proteinExistence type="predicted"/>
<dbReference type="InterPro" id="IPR007236">
    <property type="entry name" value="SlyX"/>
</dbReference>
<sequence length="67" mass="7669">MDDSRITELEIKTALQEDLLETLNGIVAEQAMQISRLQQEVRELAVYLRAMENTQRGSPAQEVPPHY</sequence>
<evidence type="ECO:0008006" key="4">
    <source>
        <dbReference type="Google" id="ProtNLM"/>
    </source>
</evidence>
<dbReference type="Proteomes" id="UP000037939">
    <property type="component" value="Unassembled WGS sequence"/>
</dbReference>